<dbReference type="PANTHER" id="PTHR40447:SF1">
    <property type="entry name" value="ANAEROBIC SULFITE REDUCTASE SUBUNIT A"/>
    <property type="match status" value="1"/>
</dbReference>
<reference evidence="5 6" key="2">
    <citation type="journal article" date="2006" name="Environ. Microbiol.">
        <title>Sequence analysis of three plasmids harboured in Rhodococcus erythropolis strain PR4.</title>
        <authorList>
            <person name="Sekine M."/>
            <person name="Tanikawa S."/>
            <person name="Omata S."/>
            <person name="Saito M."/>
            <person name="Fujisawa T."/>
            <person name="Tsukatani N."/>
            <person name="Tajima T."/>
            <person name="Sekigawa T."/>
            <person name="Kosugi H."/>
            <person name="Matsuo Y."/>
            <person name="Nishiko R."/>
            <person name="Imamura K."/>
            <person name="Ito M."/>
            <person name="Narita H."/>
            <person name="Tago S."/>
            <person name="Fujita N."/>
            <person name="Harayama S."/>
        </authorList>
    </citation>
    <scope>NUCLEOTIDE SEQUENCE [LARGE SCALE GENOMIC DNA]</scope>
    <source>
        <strain evidence="6">PR4 / NBRC 100887</strain>
    </source>
</reference>
<dbReference type="HOGENOM" id="CLU_046702_1_0_11"/>
<dbReference type="EC" id="1.12.-.-" evidence="5"/>
<feature type="domain" description="4Fe-4S ferredoxin-type" evidence="4">
    <location>
        <begin position="241"/>
        <end position="271"/>
    </location>
</feature>
<evidence type="ECO:0000256" key="2">
    <source>
        <dbReference type="ARBA" id="ARBA00023004"/>
    </source>
</evidence>
<keyword evidence="5" id="KW-0560">Oxidoreductase</keyword>
<gene>
    <name evidence="5" type="ordered locus">RER_34000</name>
</gene>
<feature type="domain" description="4Fe-4S ferredoxin-type" evidence="4">
    <location>
        <begin position="321"/>
        <end position="349"/>
    </location>
</feature>
<dbReference type="Gene3D" id="1.10.1060.10">
    <property type="entry name" value="Alpha-helical ferredoxin"/>
    <property type="match status" value="1"/>
</dbReference>
<name>C1A0H3_RHOE4</name>
<dbReference type="InterPro" id="IPR009051">
    <property type="entry name" value="Helical_ferredxn"/>
</dbReference>
<protein>
    <submittedName>
        <fullName evidence="5">Putative NiFe hydrogenase beta subunit</fullName>
        <ecNumber evidence="5">1.12.-.-</ecNumber>
    </submittedName>
</protein>
<dbReference type="AlphaFoldDB" id="C1A0H3"/>
<keyword evidence="1" id="KW-0479">Metal-binding</keyword>
<dbReference type="InterPro" id="IPR017900">
    <property type="entry name" value="4Fe4S_Fe_S_CS"/>
</dbReference>
<dbReference type="GO" id="GO:0016491">
    <property type="term" value="F:oxidoreductase activity"/>
    <property type="evidence" value="ECO:0007669"/>
    <property type="project" value="UniProtKB-KW"/>
</dbReference>
<dbReference type="eggNOG" id="COG1143">
    <property type="taxonomic scope" value="Bacteria"/>
</dbReference>
<evidence type="ECO:0000313" key="5">
    <source>
        <dbReference type="EMBL" id="BAH34108.1"/>
    </source>
</evidence>
<keyword evidence="3" id="KW-0411">Iron-sulfur</keyword>
<dbReference type="PROSITE" id="PS51379">
    <property type="entry name" value="4FE4S_FER_2"/>
    <property type="match status" value="2"/>
</dbReference>
<dbReference type="Pfam" id="PF17179">
    <property type="entry name" value="Fer4_22"/>
    <property type="match status" value="1"/>
</dbReference>
<evidence type="ECO:0000256" key="3">
    <source>
        <dbReference type="ARBA" id="ARBA00023014"/>
    </source>
</evidence>
<dbReference type="SUPFAM" id="SSF46548">
    <property type="entry name" value="alpha-helical ferredoxin"/>
    <property type="match status" value="1"/>
</dbReference>
<dbReference type="GO" id="GO:0051536">
    <property type="term" value="F:iron-sulfur cluster binding"/>
    <property type="evidence" value="ECO:0007669"/>
    <property type="project" value="UniProtKB-KW"/>
</dbReference>
<dbReference type="Proteomes" id="UP000002204">
    <property type="component" value="Chromosome"/>
</dbReference>
<dbReference type="PROSITE" id="PS00198">
    <property type="entry name" value="4FE4S_FER_1"/>
    <property type="match status" value="2"/>
</dbReference>
<dbReference type="GO" id="GO:0046872">
    <property type="term" value="F:metal ion binding"/>
    <property type="evidence" value="ECO:0007669"/>
    <property type="project" value="UniProtKB-KW"/>
</dbReference>
<dbReference type="EMBL" id="AP008957">
    <property type="protein sequence ID" value="BAH34108.1"/>
    <property type="molecule type" value="Genomic_DNA"/>
</dbReference>
<dbReference type="KEGG" id="rer:RER_34000"/>
<sequence>MDRDGLDELITVLISEGYRVIGPTVRDSAIVLDTLDSGDQLPTGWGVDTAPGLYRLRRRTDSAVFGHSAGPQSWKQYLHPSRQQLWSQSTDGTFHAPPTEPARYAFLGVRACDLAAIGILQTVLSAGGKAATNLFEGLFVIAANCTEPGGVCFCASMNTGPEAKTGYDLCLTERIDNDGHRFVTGVGTTEGSRILTLVRGRQATDEETTEAAGAVADAAHHMGRQMPDVDLRGMLRDARDADVWADVASRCLTCGNCTMVCPTCFCTTTEDVSDLAGDNVERWQHWSSCFDLDYSQLHGGAVRVSGESRYRQWISHKLGTWHDQFGSSGCVGCGRCIDWCPVGIDITAEAARLTGALTVEPDSDTGCHS</sequence>
<evidence type="ECO:0000313" key="6">
    <source>
        <dbReference type="Proteomes" id="UP000002204"/>
    </source>
</evidence>
<reference evidence="6" key="1">
    <citation type="submission" date="2005-03" db="EMBL/GenBank/DDBJ databases">
        <title>Comparison of the complete genome sequences of Rhodococcus erythropolis PR4 and Rhodococcus opacus B4.</title>
        <authorList>
            <person name="Takarada H."/>
            <person name="Sekine M."/>
            <person name="Hosoyama A."/>
            <person name="Yamada R."/>
            <person name="Fujisawa T."/>
            <person name="Omata S."/>
            <person name="Shimizu A."/>
            <person name="Tsukatani N."/>
            <person name="Tanikawa S."/>
            <person name="Fujita N."/>
            <person name="Harayama S."/>
        </authorList>
    </citation>
    <scope>NUCLEOTIDE SEQUENCE [LARGE SCALE GENOMIC DNA]</scope>
    <source>
        <strain evidence="6">PR4 / NBRC 100887</strain>
    </source>
</reference>
<accession>C1A0H3</accession>
<evidence type="ECO:0000259" key="4">
    <source>
        <dbReference type="PROSITE" id="PS51379"/>
    </source>
</evidence>
<organism evidence="5 6">
    <name type="scientific">Rhodococcus erythropolis (strain PR4 / NBRC 100887)</name>
    <dbReference type="NCBI Taxonomy" id="234621"/>
    <lineage>
        <taxon>Bacteria</taxon>
        <taxon>Bacillati</taxon>
        <taxon>Actinomycetota</taxon>
        <taxon>Actinomycetes</taxon>
        <taxon>Mycobacteriales</taxon>
        <taxon>Nocardiaceae</taxon>
        <taxon>Rhodococcus</taxon>
        <taxon>Rhodococcus erythropolis group</taxon>
    </lineage>
</organism>
<dbReference type="InterPro" id="IPR017896">
    <property type="entry name" value="4Fe4S_Fe-S-bd"/>
</dbReference>
<proteinExistence type="predicted"/>
<dbReference type="PANTHER" id="PTHR40447">
    <property type="entry name" value="ANAEROBIC SULFITE REDUCTASE SUBUNIT A"/>
    <property type="match status" value="1"/>
</dbReference>
<evidence type="ECO:0000256" key="1">
    <source>
        <dbReference type="ARBA" id="ARBA00022723"/>
    </source>
</evidence>
<keyword evidence="2" id="KW-0408">Iron</keyword>